<accession>A0ABM9E614</accession>
<evidence type="ECO:0000313" key="1">
    <source>
        <dbReference type="EMBL" id="CAH2404525.1"/>
    </source>
</evidence>
<proteinExistence type="predicted"/>
<reference evidence="1" key="1">
    <citation type="submission" date="2022-03" db="EMBL/GenBank/DDBJ databases">
        <authorList>
            <person name="Brunel B."/>
        </authorList>
    </citation>
    <scope>NUCLEOTIDE SEQUENCE</scope>
    <source>
        <strain evidence="1">STM4922sample</strain>
    </source>
</reference>
<keyword evidence="2" id="KW-1185">Reference proteome</keyword>
<dbReference type="Proteomes" id="UP001152604">
    <property type="component" value="Unassembled WGS sequence"/>
</dbReference>
<protein>
    <submittedName>
        <fullName evidence="1">Uncharacterized protein</fullName>
    </submittedName>
</protein>
<comment type="caution">
    <text evidence="1">The sequence shown here is derived from an EMBL/GenBank/DDBJ whole genome shotgun (WGS) entry which is preliminary data.</text>
</comment>
<gene>
    <name evidence="1" type="ORF">MES4922_360145</name>
</gene>
<dbReference type="EMBL" id="CAKXZS010000030">
    <property type="protein sequence ID" value="CAH2404525.1"/>
    <property type="molecule type" value="Genomic_DNA"/>
</dbReference>
<evidence type="ECO:0000313" key="2">
    <source>
        <dbReference type="Proteomes" id="UP001152604"/>
    </source>
</evidence>
<sequence>MVPTRACDDPTGIGHSWLDGTVRKVIERPAHQGLAGVVECHNFHFRVGRTHLLNKEAAVKHQTLDQLHTVADVHAEATDLVATRSQRLERWAKLLEKNPDRRLEALTGTEYKSPEIREKMRYNDSPLTVAFEDPIFRAQGLRDDTYGEARRFFELTDWQLHEIVCHCHVGATIRARWAASRVRAAMSERFGFFAWLRGIFMH</sequence>
<organism evidence="1 2">
    <name type="scientific">Mesorhizobium ventifaucium</name>
    <dbReference type="NCBI Taxonomy" id="666020"/>
    <lineage>
        <taxon>Bacteria</taxon>
        <taxon>Pseudomonadati</taxon>
        <taxon>Pseudomonadota</taxon>
        <taxon>Alphaproteobacteria</taxon>
        <taxon>Hyphomicrobiales</taxon>
        <taxon>Phyllobacteriaceae</taxon>
        <taxon>Mesorhizobium</taxon>
    </lineage>
</organism>
<name>A0ABM9E614_9HYPH</name>